<feature type="region of interest" description="Disordered" evidence="1">
    <location>
        <begin position="18"/>
        <end position="38"/>
    </location>
</feature>
<keyword evidence="2" id="KW-0472">Membrane</keyword>
<keyword evidence="2" id="KW-0812">Transmembrane</keyword>
<name>A0A367L4M9_9HYPO</name>
<comment type="caution">
    <text evidence="3">The sequence shown here is derived from an EMBL/GenBank/DDBJ whole genome shotgun (WGS) entry which is preliminary data.</text>
</comment>
<organism evidence="3 4">
    <name type="scientific">Ophiocordyceps polyrhachis-furcata BCC 54312</name>
    <dbReference type="NCBI Taxonomy" id="1330021"/>
    <lineage>
        <taxon>Eukaryota</taxon>
        <taxon>Fungi</taxon>
        <taxon>Dikarya</taxon>
        <taxon>Ascomycota</taxon>
        <taxon>Pezizomycotina</taxon>
        <taxon>Sordariomycetes</taxon>
        <taxon>Hypocreomycetidae</taxon>
        <taxon>Hypocreales</taxon>
        <taxon>Ophiocordycipitaceae</taxon>
        <taxon>Ophiocordyceps</taxon>
    </lineage>
</organism>
<evidence type="ECO:0000256" key="1">
    <source>
        <dbReference type="SAM" id="MobiDB-lite"/>
    </source>
</evidence>
<dbReference type="EMBL" id="LKCN02000015">
    <property type="protein sequence ID" value="RCI09379.1"/>
    <property type="molecule type" value="Genomic_DNA"/>
</dbReference>
<protein>
    <submittedName>
        <fullName evidence="3">Uncharacterized protein</fullName>
    </submittedName>
</protein>
<keyword evidence="2" id="KW-1133">Transmembrane helix</keyword>
<dbReference type="AlphaFoldDB" id="A0A367L4M9"/>
<feature type="region of interest" description="Disordered" evidence="1">
    <location>
        <begin position="80"/>
        <end position="118"/>
    </location>
</feature>
<feature type="transmembrane region" description="Helical" evidence="2">
    <location>
        <begin position="47"/>
        <end position="66"/>
    </location>
</feature>
<dbReference type="STRING" id="1330021.A0A367L4M9"/>
<dbReference type="PANTHER" id="PTHR33604">
    <property type="entry name" value="OSJNBA0004B13.7 PROTEIN"/>
    <property type="match status" value="1"/>
</dbReference>
<accession>A0A367L4M9</accession>
<proteinExistence type="predicted"/>
<gene>
    <name evidence="3" type="ORF">L249_3702</name>
</gene>
<dbReference type="PANTHER" id="PTHR33604:SF3">
    <property type="entry name" value="OSJNBA0004B13.7 PROTEIN"/>
    <property type="match status" value="1"/>
</dbReference>
<evidence type="ECO:0000313" key="4">
    <source>
        <dbReference type="Proteomes" id="UP000253664"/>
    </source>
</evidence>
<dbReference type="Proteomes" id="UP000253664">
    <property type="component" value="Unassembled WGS sequence"/>
</dbReference>
<sequence length="672" mass="74975">MARQSAWTMSKLWRDDEEMAKKDDDHNTRRPTAPPWSAAVRAPRPSWLLRVVIYLFAACVIVFVIYNAAGLGYRHENDDDDSFTPLSSRSRDLPQVRIRPRPPGLESGFDDAAASQRQVKDGPIQHRELLVSIRALATAGNGLSRNRNILFIAAELQSATTLLPMACSMARELHSHVHFAFMGRSDISMQQLLKINGIDGSCPLLIHDARPDYAATSTEDRMTLAVERALIIFQRLVPPQVLLVDSTTAEESYLHQGTRAYAEKFQTTVIELPKNPGTRLSWITKLDSTALAAWNKVRFDIIVHSPRTGTGNLKRLLQSLARADLGGHHVPHLVVELPSVVEPSLQEFLGGFQWPPPRSGAAPAPSMLSLRHRILRPRLSEEESSVRLLESFWPLDPSLSHVLYLSPHVEIGPYFFHYVKYCLLFRRHSRVASRESLTSNVMAMSFTLPSTTPNGEQPFTPPRSDDEAATAFLWQAPTSDAVLFLGDKWVELHGYVSRVLEAQQTMTDPPPILANKQIGRQSPAWLEYALQLSRLRGYVTLYPSQETAKVIATAHSDLSHKPEEFGPSTAAEDRRRQGADGQLVEMASSQVDMLGALPDEGLQKPLEELPLLSWDGRLLDGAEALDKDATEVAMTFRRQVGHCSEADLEKDISADRHGRDLFCISQLGYSSK</sequence>
<evidence type="ECO:0000256" key="2">
    <source>
        <dbReference type="SAM" id="Phobius"/>
    </source>
</evidence>
<evidence type="ECO:0000313" key="3">
    <source>
        <dbReference type="EMBL" id="RCI09379.1"/>
    </source>
</evidence>
<feature type="compositionally biased region" description="Basic and acidic residues" evidence="1">
    <location>
        <begin position="19"/>
        <end position="28"/>
    </location>
</feature>
<reference evidence="3 4" key="1">
    <citation type="journal article" date="2015" name="BMC Genomics">
        <title>Insights from the genome of Ophiocordyceps polyrhachis-furcata to pathogenicity and host specificity in insect fungi.</title>
        <authorList>
            <person name="Wichadakul D."/>
            <person name="Kobmoo N."/>
            <person name="Ingsriswang S."/>
            <person name="Tangphatsornruang S."/>
            <person name="Chantasingh D."/>
            <person name="Luangsa-ard J.J."/>
            <person name="Eurwilaichitr L."/>
        </authorList>
    </citation>
    <scope>NUCLEOTIDE SEQUENCE [LARGE SCALE GENOMIC DNA]</scope>
    <source>
        <strain evidence="3 4">BCC 54312</strain>
    </source>
</reference>
<feature type="region of interest" description="Disordered" evidence="1">
    <location>
        <begin position="558"/>
        <end position="580"/>
    </location>
</feature>
<keyword evidence="4" id="KW-1185">Reference proteome</keyword>
<dbReference type="OrthoDB" id="5397682at2759"/>